<evidence type="ECO:0000313" key="1">
    <source>
        <dbReference type="EMBL" id="PCG79104.1"/>
    </source>
</evidence>
<sequence>MQVVVQELLAMCLYEQAVASRSGGATGGRRSIACARTAAATTVSAADNTETPPCLHFLLHLQPLWLVNMRCLVLVLLVAARATLAAAAGVPCALAGEFLQRYNVTADDKDVPGAVI</sequence>
<dbReference type="EMBL" id="NWSH01000144">
    <property type="protein sequence ID" value="PCG79104.1"/>
    <property type="molecule type" value="Genomic_DNA"/>
</dbReference>
<protein>
    <submittedName>
        <fullName evidence="1">Uncharacterized protein</fullName>
    </submittedName>
</protein>
<name>A0A2A4K5B0_HELVI</name>
<proteinExistence type="predicted"/>
<dbReference type="AlphaFoldDB" id="A0A2A4K5B0"/>
<accession>A0A2A4K5B0</accession>
<reference evidence="1" key="1">
    <citation type="submission" date="2017-09" db="EMBL/GenBank/DDBJ databases">
        <title>Contemporary evolution of a Lepidopteran species, Heliothis virescens, in response to modern agricultural practices.</title>
        <authorList>
            <person name="Fritz M.L."/>
            <person name="Deyonke A.M."/>
            <person name="Papanicolaou A."/>
            <person name="Micinski S."/>
            <person name="Westbrook J."/>
            <person name="Gould F."/>
        </authorList>
    </citation>
    <scope>NUCLEOTIDE SEQUENCE [LARGE SCALE GENOMIC DNA]</scope>
    <source>
        <strain evidence="1">HvINT-</strain>
        <tissue evidence="1">Whole body</tissue>
    </source>
</reference>
<organism evidence="1">
    <name type="scientific">Heliothis virescens</name>
    <name type="common">Tobacco budworm moth</name>
    <dbReference type="NCBI Taxonomy" id="7102"/>
    <lineage>
        <taxon>Eukaryota</taxon>
        <taxon>Metazoa</taxon>
        <taxon>Ecdysozoa</taxon>
        <taxon>Arthropoda</taxon>
        <taxon>Hexapoda</taxon>
        <taxon>Insecta</taxon>
        <taxon>Pterygota</taxon>
        <taxon>Neoptera</taxon>
        <taxon>Endopterygota</taxon>
        <taxon>Lepidoptera</taxon>
        <taxon>Glossata</taxon>
        <taxon>Ditrysia</taxon>
        <taxon>Noctuoidea</taxon>
        <taxon>Noctuidae</taxon>
        <taxon>Heliothinae</taxon>
        <taxon>Heliothis</taxon>
    </lineage>
</organism>
<gene>
    <name evidence="1" type="ORF">B5V51_2075</name>
</gene>
<comment type="caution">
    <text evidence="1">The sequence shown here is derived from an EMBL/GenBank/DDBJ whole genome shotgun (WGS) entry which is preliminary data.</text>
</comment>